<feature type="domain" description="CBM1" evidence="13">
    <location>
        <begin position="17"/>
        <end position="52"/>
    </location>
</feature>
<evidence type="ECO:0000256" key="2">
    <source>
        <dbReference type="ARBA" id="ARBA00004613"/>
    </source>
</evidence>
<dbReference type="PANTHER" id="PTHR31490">
    <property type="entry name" value="GLYCOSYL HYDROLASE"/>
    <property type="match status" value="1"/>
</dbReference>
<keyword evidence="11" id="KW-0326">Glycosidase</keyword>
<dbReference type="GO" id="GO:0030248">
    <property type="term" value="F:cellulose binding"/>
    <property type="evidence" value="ECO:0007669"/>
    <property type="project" value="InterPro"/>
</dbReference>
<evidence type="ECO:0000256" key="6">
    <source>
        <dbReference type="ARBA" id="ARBA00022651"/>
    </source>
</evidence>
<evidence type="ECO:0000313" key="15">
    <source>
        <dbReference type="EMBL" id="KAF9066181.1"/>
    </source>
</evidence>
<evidence type="ECO:0000313" key="16">
    <source>
        <dbReference type="Proteomes" id="UP000772434"/>
    </source>
</evidence>
<sequence length="319" mass="33780">MLSSFISLLALVSIAAAQSSEFGQCGGIGWSGPTVSVYNVCEELNPYFFQCLPSTTTGSGGIAKAAGKKYFGSATDNPEFTDAPYVAMLSNNAFFGQITPGNSMKWVRIPLMQRSLTGHFYVSGGDAVVALAQGNSQLLRGHNCVWYNQLPSWVTSDVWTNATLTAVVQNHCGRVLQHNGSSFVDVALIAARAADPTQNFTWINDYNIESTGAKSAAMLQLVSDLKSRGVPIDGVGFESHFIVGEVPSTIQQTMEQFVALGVEVAPNKKTDYTTVISACNAVPGCVGVSCTFPGMGAACPWDDNLISKPAYDGIIAGFA</sequence>
<keyword evidence="7 12" id="KW-0732">Signal</keyword>
<dbReference type="InterPro" id="IPR017853">
    <property type="entry name" value="GH"/>
</dbReference>
<dbReference type="OrthoDB" id="3055998at2759"/>
<dbReference type="SMART" id="SM00236">
    <property type="entry name" value="fCBD"/>
    <property type="match status" value="1"/>
</dbReference>
<dbReference type="Gene3D" id="3.20.20.80">
    <property type="entry name" value="Glycosidases"/>
    <property type="match status" value="2"/>
</dbReference>
<dbReference type="SUPFAM" id="SSF57180">
    <property type="entry name" value="Cellulose-binding domain"/>
    <property type="match status" value="1"/>
</dbReference>
<dbReference type="GO" id="GO:0031176">
    <property type="term" value="F:endo-1,4-beta-xylanase activity"/>
    <property type="evidence" value="ECO:0007669"/>
    <property type="project" value="UniProtKB-EC"/>
</dbReference>
<dbReference type="PROSITE" id="PS51164">
    <property type="entry name" value="CBM1_2"/>
    <property type="match status" value="1"/>
</dbReference>
<keyword evidence="6" id="KW-0858">Xylan degradation</keyword>
<dbReference type="InterPro" id="IPR001000">
    <property type="entry name" value="GH10_dom"/>
</dbReference>
<keyword evidence="5" id="KW-0964">Secreted</keyword>
<evidence type="ECO:0000256" key="1">
    <source>
        <dbReference type="ARBA" id="ARBA00000681"/>
    </source>
</evidence>
<dbReference type="SMART" id="SM00633">
    <property type="entry name" value="Glyco_10"/>
    <property type="match status" value="1"/>
</dbReference>
<dbReference type="Pfam" id="PF00331">
    <property type="entry name" value="Glyco_hydro_10"/>
    <property type="match status" value="1"/>
</dbReference>
<dbReference type="PANTHER" id="PTHR31490:SF35">
    <property type="entry name" value="ENDO-1,4-BETA-XYLANASE"/>
    <property type="match status" value="1"/>
</dbReference>
<gene>
    <name evidence="15" type="ORF">BDP27DRAFT_1331097</name>
</gene>
<evidence type="ECO:0000256" key="10">
    <source>
        <dbReference type="ARBA" id="ARBA00023326"/>
    </source>
</evidence>
<evidence type="ECO:0000256" key="5">
    <source>
        <dbReference type="ARBA" id="ARBA00022525"/>
    </source>
</evidence>
<keyword evidence="16" id="KW-1185">Reference proteome</keyword>
<dbReference type="GO" id="GO:0005576">
    <property type="term" value="C:extracellular region"/>
    <property type="evidence" value="ECO:0007669"/>
    <property type="project" value="UniProtKB-SubCell"/>
</dbReference>
<feature type="signal peptide" evidence="12">
    <location>
        <begin position="1"/>
        <end position="17"/>
    </location>
</feature>
<evidence type="ECO:0000256" key="3">
    <source>
        <dbReference type="ARBA" id="ARBA00004851"/>
    </source>
</evidence>
<dbReference type="PRINTS" id="PR00134">
    <property type="entry name" value="GLHYDRLASE10"/>
</dbReference>
<comment type="caution">
    <text evidence="15">The sequence shown here is derived from an EMBL/GenBank/DDBJ whole genome shotgun (WGS) entry which is preliminary data.</text>
</comment>
<dbReference type="InterPro" id="IPR000254">
    <property type="entry name" value="CBD"/>
</dbReference>
<name>A0A9P5U4R0_9AGAR</name>
<evidence type="ECO:0000256" key="7">
    <source>
        <dbReference type="ARBA" id="ARBA00022729"/>
    </source>
</evidence>
<dbReference type="EC" id="3.2.1.8" evidence="11"/>
<feature type="domain" description="GH10" evidence="14">
    <location>
        <begin position="56"/>
        <end position="319"/>
    </location>
</feature>
<dbReference type="Pfam" id="PF00734">
    <property type="entry name" value="CBM_1"/>
    <property type="match status" value="1"/>
</dbReference>
<dbReference type="InterPro" id="IPR035971">
    <property type="entry name" value="CBD_sf"/>
</dbReference>
<feature type="chain" id="PRO_5040260281" description="Beta-xylanase" evidence="12">
    <location>
        <begin position="18"/>
        <end position="319"/>
    </location>
</feature>
<evidence type="ECO:0000259" key="13">
    <source>
        <dbReference type="PROSITE" id="PS51164"/>
    </source>
</evidence>
<keyword evidence="8 11" id="KW-0378">Hydrolase</keyword>
<evidence type="ECO:0000256" key="11">
    <source>
        <dbReference type="RuleBase" id="RU361174"/>
    </source>
</evidence>
<dbReference type="EMBL" id="JADNRY010000092">
    <property type="protein sequence ID" value="KAF9066181.1"/>
    <property type="molecule type" value="Genomic_DNA"/>
</dbReference>
<accession>A0A9P5U4R0</accession>
<reference evidence="15" key="1">
    <citation type="submission" date="2020-11" db="EMBL/GenBank/DDBJ databases">
        <authorList>
            <consortium name="DOE Joint Genome Institute"/>
            <person name="Ahrendt S."/>
            <person name="Riley R."/>
            <person name="Andreopoulos W."/>
            <person name="Labutti K."/>
            <person name="Pangilinan J."/>
            <person name="Ruiz-Duenas F.J."/>
            <person name="Barrasa J.M."/>
            <person name="Sanchez-Garcia M."/>
            <person name="Camarero S."/>
            <person name="Miyauchi S."/>
            <person name="Serrano A."/>
            <person name="Linde D."/>
            <person name="Babiker R."/>
            <person name="Drula E."/>
            <person name="Ayuso-Fernandez I."/>
            <person name="Pacheco R."/>
            <person name="Padilla G."/>
            <person name="Ferreira P."/>
            <person name="Barriuso J."/>
            <person name="Kellner H."/>
            <person name="Castanera R."/>
            <person name="Alfaro M."/>
            <person name="Ramirez L."/>
            <person name="Pisabarro A.G."/>
            <person name="Kuo A."/>
            <person name="Tritt A."/>
            <person name="Lipzen A."/>
            <person name="He G."/>
            <person name="Yan M."/>
            <person name="Ng V."/>
            <person name="Cullen D."/>
            <person name="Martin F."/>
            <person name="Rosso M.-N."/>
            <person name="Henrissat B."/>
            <person name="Hibbett D."/>
            <person name="Martinez A.T."/>
            <person name="Grigoriev I.V."/>
        </authorList>
    </citation>
    <scope>NUCLEOTIDE SEQUENCE</scope>
    <source>
        <strain evidence="15">AH 40177</strain>
    </source>
</reference>
<dbReference type="InterPro" id="IPR044846">
    <property type="entry name" value="GH10"/>
</dbReference>
<dbReference type="GO" id="GO:0045493">
    <property type="term" value="P:xylan catabolic process"/>
    <property type="evidence" value="ECO:0007669"/>
    <property type="project" value="UniProtKB-KW"/>
</dbReference>
<protein>
    <recommendedName>
        <fullName evidence="11">Beta-xylanase</fullName>
        <ecNumber evidence="11">3.2.1.8</ecNumber>
    </recommendedName>
</protein>
<dbReference type="AlphaFoldDB" id="A0A9P5U4R0"/>
<evidence type="ECO:0000256" key="12">
    <source>
        <dbReference type="SAM" id="SignalP"/>
    </source>
</evidence>
<keyword evidence="9 11" id="KW-0119">Carbohydrate metabolism</keyword>
<proteinExistence type="inferred from homology"/>
<comment type="catalytic activity">
    <reaction evidence="1 11">
        <text>Endohydrolysis of (1-&gt;4)-beta-D-xylosidic linkages in xylans.</text>
        <dbReference type="EC" id="3.2.1.8"/>
    </reaction>
</comment>
<comment type="subcellular location">
    <subcellularLocation>
        <location evidence="2">Secreted</location>
    </subcellularLocation>
</comment>
<dbReference type="PROSITE" id="PS51760">
    <property type="entry name" value="GH10_2"/>
    <property type="match status" value="1"/>
</dbReference>
<evidence type="ECO:0000256" key="4">
    <source>
        <dbReference type="ARBA" id="ARBA00007495"/>
    </source>
</evidence>
<dbReference type="SUPFAM" id="SSF51445">
    <property type="entry name" value="(Trans)glycosidases"/>
    <property type="match status" value="1"/>
</dbReference>
<evidence type="ECO:0000256" key="8">
    <source>
        <dbReference type="ARBA" id="ARBA00022801"/>
    </source>
</evidence>
<evidence type="ECO:0000259" key="14">
    <source>
        <dbReference type="PROSITE" id="PS51760"/>
    </source>
</evidence>
<evidence type="ECO:0000256" key="9">
    <source>
        <dbReference type="ARBA" id="ARBA00023277"/>
    </source>
</evidence>
<comment type="pathway">
    <text evidence="3">Glycan degradation; xylan degradation.</text>
</comment>
<keyword evidence="10 11" id="KW-0624">Polysaccharide degradation</keyword>
<organism evidence="15 16">
    <name type="scientific">Rhodocollybia butyracea</name>
    <dbReference type="NCBI Taxonomy" id="206335"/>
    <lineage>
        <taxon>Eukaryota</taxon>
        <taxon>Fungi</taxon>
        <taxon>Dikarya</taxon>
        <taxon>Basidiomycota</taxon>
        <taxon>Agaricomycotina</taxon>
        <taxon>Agaricomycetes</taxon>
        <taxon>Agaricomycetidae</taxon>
        <taxon>Agaricales</taxon>
        <taxon>Marasmiineae</taxon>
        <taxon>Omphalotaceae</taxon>
        <taxon>Rhodocollybia</taxon>
    </lineage>
</organism>
<dbReference type="Proteomes" id="UP000772434">
    <property type="component" value="Unassembled WGS sequence"/>
</dbReference>
<comment type="similarity">
    <text evidence="4 11">Belongs to the glycosyl hydrolase 10 (cellulase F) family.</text>
</comment>